<dbReference type="SUPFAM" id="SSF50249">
    <property type="entry name" value="Nucleic acid-binding proteins"/>
    <property type="match status" value="1"/>
</dbReference>
<dbReference type="InParanoid" id="A0A251UJP8"/>
<evidence type="ECO:0000313" key="1">
    <source>
        <dbReference type="EMBL" id="OTG22551.1"/>
    </source>
</evidence>
<dbReference type="STRING" id="4232.A0A251UJP8"/>
<name>A0A251UJP8_HELAN</name>
<dbReference type="PANTHER" id="PTHR48463:SF1">
    <property type="entry name" value="DUF223 DOMAIN-CONTAINING PROTEIN"/>
    <property type="match status" value="1"/>
</dbReference>
<organism evidence="1 2">
    <name type="scientific">Helianthus annuus</name>
    <name type="common">Common sunflower</name>
    <dbReference type="NCBI Taxonomy" id="4232"/>
    <lineage>
        <taxon>Eukaryota</taxon>
        <taxon>Viridiplantae</taxon>
        <taxon>Streptophyta</taxon>
        <taxon>Embryophyta</taxon>
        <taxon>Tracheophyta</taxon>
        <taxon>Spermatophyta</taxon>
        <taxon>Magnoliopsida</taxon>
        <taxon>eudicotyledons</taxon>
        <taxon>Gunneridae</taxon>
        <taxon>Pentapetalae</taxon>
        <taxon>asterids</taxon>
        <taxon>campanulids</taxon>
        <taxon>Asterales</taxon>
        <taxon>Asteraceae</taxon>
        <taxon>Asteroideae</taxon>
        <taxon>Heliantheae alliance</taxon>
        <taxon>Heliantheae</taxon>
        <taxon>Helianthus</taxon>
    </lineage>
</organism>
<gene>
    <name evidence="1" type="ORF">HannXRQ_Chr06g0172761</name>
</gene>
<reference evidence="2" key="1">
    <citation type="journal article" date="2017" name="Nature">
        <title>The sunflower genome provides insights into oil metabolism, flowering and Asterid evolution.</title>
        <authorList>
            <person name="Badouin H."/>
            <person name="Gouzy J."/>
            <person name="Grassa C.J."/>
            <person name="Murat F."/>
            <person name="Staton S.E."/>
            <person name="Cottret L."/>
            <person name="Lelandais-Briere C."/>
            <person name="Owens G.L."/>
            <person name="Carrere S."/>
            <person name="Mayjonade B."/>
            <person name="Legrand L."/>
            <person name="Gill N."/>
            <person name="Kane N.C."/>
            <person name="Bowers J.E."/>
            <person name="Hubner S."/>
            <person name="Bellec A."/>
            <person name="Berard A."/>
            <person name="Berges H."/>
            <person name="Blanchet N."/>
            <person name="Boniface M.C."/>
            <person name="Brunel D."/>
            <person name="Catrice O."/>
            <person name="Chaidir N."/>
            <person name="Claudel C."/>
            <person name="Donnadieu C."/>
            <person name="Faraut T."/>
            <person name="Fievet G."/>
            <person name="Helmstetter N."/>
            <person name="King M."/>
            <person name="Knapp S.J."/>
            <person name="Lai Z."/>
            <person name="Le Paslier M.C."/>
            <person name="Lippi Y."/>
            <person name="Lorenzon L."/>
            <person name="Mandel J.R."/>
            <person name="Marage G."/>
            <person name="Marchand G."/>
            <person name="Marquand E."/>
            <person name="Bret-Mestries E."/>
            <person name="Morien E."/>
            <person name="Nambeesan S."/>
            <person name="Nguyen T."/>
            <person name="Pegot-Espagnet P."/>
            <person name="Pouilly N."/>
            <person name="Raftis F."/>
            <person name="Sallet E."/>
            <person name="Schiex T."/>
            <person name="Thomas J."/>
            <person name="Vandecasteele C."/>
            <person name="Vares D."/>
            <person name="Vear F."/>
            <person name="Vautrin S."/>
            <person name="Crespi M."/>
            <person name="Mangin B."/>
            <person name="Burke J.M."/>
            <person name="Salse J."/>
            <person name="Munos S."/>
            <person name="Vincourt P."/>
            <person name="Rieseberg L.H."/>
            <person name="Langlade N.B."/>
        </authorList>
    </citation>
    <scope>NUCLEOTIDE SEQUENCE [LARGE SCALE GENOMIC DNA]</scope>
    <source>
        <strain evidence="2">cv. SF193</strain>
    </source>
</reference>
<dbReference type="Gene3D" id="2.40.50.140">
    <property type="entry name" value="Nucleic acid-binding proteins"/>
    <property type="match status" value="2"/>
</dbReference>
<evidence type="ECO:0000313" key="2">
    <source>
        <dbReference type="Proteomes" id="UP000215914"/>
    </source>
</evidence>
<dbReference type="EMBL" id="CM007895">
    <property type="protein sequence ID" value="OTG22551.1"/>
    <property type="molecule type" value="Genomic_DNA"/>
</dbReference>
<proteinExistence type="predicted"/>
<dbReference type="InterPro" id="IPR012340">
    <property type="entry name" value="NA-bd_OB-fold"/>
</dbReference>
<dbReference type="Proteomes" id="UP000215914">
    <property type="component" value="Chromosome 6"/>
</dbReference>
<keyword evidence="2" id="KW-1185">Reference proteome</keyword>
<dbReference type="AlphaFoldDB" id="A0A251UJP8"/>
<dbReference type="PANTHER" id="PTHR48463">
    <property type="entry name" value="DUF223 DOMAIN-CONTAINING PROTEIN"/>
    <property type="match status" value="1"/>
</dbReference>
<sequence length="224" mass="25701">MHVPFRRHQRQMSTSDQRQMSICYRPISAIKNNQEGEPIQIRVLKKWTPAQQNAEFCYLFVDTHGDAIQATAAMGEKARLDSIIRIQSCYIVDKYISLDQKTYNPAVPHKACLKLGKRATFVPVFNDQIPDHYYNFATFDELKDRATPPKMLTDYIGRVEDTDNPTTRAGTRLKKVVIQDTRENTIEMTFWPDQSSTLPDHVKKGDILAITSAAVTNFEGYLQK</sequence>
<protein>
    <submittedName>
        <fullName evidence="1">Putative nucleic acid-binding, OB-fold protein</fullName>
    </submittedName>
</protein>
<accession>A0A251UJP8</accession>